<proteinExistence type="inferred from homology"/>
<evidence type="ECO:0000259" key="5">
    <source>
        <dbReference type="PROSITE" id="PS51462"/>
    </source>
</evidence>
<evidence type="ECO:0000256" key="2">
    <source>
        <dbReference type="ARBA" id="ARBA00005582"/>
    </source>
</evidence>
<evidence type="ECO:0000313" key="7">
    <source>
        <dbReference type="Proteomes" id="UP001589867"/>
    </source>
</evidence>
<dbReference type="PANTHER" id="PTHR43046:SF14">
    <property type="entry name" value="MUTT_NUDIX FAMILY PROTEIN"/>
    <property type="match status" value="1"/>
</dbReference>
<feature type="domain" description="Nudix hydrolase" evidence="5">
    <location>
        <begin position="1"/>
        <end position="114"/>
    </location>
</feature>
<dbReference type="InterPro" id="IPR020084">
    <property type="entry name" value="NUDIX_hydrolase_CS"/>
</dbReference>
<dbReference type="PRINTS" id="PR00502">
    <property type="entry name" value="NUDIXFAMILY"/>
</dbReference>
<accession>A0ABV6MCK6</accession>
<organism evidence="6 7">
    <name type="scientific">Phytohabitans kaempferiae</name>
    <dbReference type="NCBI Taxonomy" id="1620943"/>
    <lineage>
        <taxon>Bacteria</taxon>
        <taxon>Bacillati</taxon>
        <taxon>Actinomycetota</taxon>
        <taxon>Actinomycetes</taxon>
        <taxon>Micromonosporales</taxon>
        <taxon>Micromonosporaceae</taxon>
    </lineage>
</organism>
<dbReference type="SUPFAM" id="SSF55811">
    <property type="entry name" value="Nudix"/>
    <property type="match status" value="1"/>
</dbReference>
<keyword evidence="7" id="KW-1185">Reference proteome</keyword>
<dbReference type="PROSITE" id="PS51462">
    <property type="entry name" value="NUDIX"/>
    <property type="match status" value="1"/>
</dbReference>
<comment type="caution">
    <text evidence="6">The sequence shown here is derived from an EMBL/GenBank/DDBJ whole genome shotgun (WGS) entry which is preliminary data.</text>
</comment>
<keyword evidence="3 4" id="KW-0378">Hydrolase</keyword>
<dbReference type="Gene3D" id="3.90.79.10">
    <property type="entry name" value="Nucleoside Triphosphate Pyrophosphohydrolase"/>
    <property type="match status" value="1"/>
</dbReference>
<dbReference type="RefSeq" id="WP_377257607.1">
    <property type="nucleotide sequence ID" value="NZ_JBHLUH010000064.1"/>
</dbReference>
<evidence type="ECO:0000256" key="1">
    <source>
        <dbReference type="ARBA" id="ARBA00001946"/>
    </source>
</evidence>
<evidence type="ECO:0000256" key="3">
    <source>
        <dbReference type="ARBA" id="ARBA00022801"/>
    </source>
</evidence>
<evidence type="ECO:0000256" key="4">
    <source>
        <dbReference type="RuleBase" id="RU003476"/>
    </source>
</evidence>
<dbReference type="Pfam" id="PF00293">
    <property type="entry name" value="NUDIX"/>
    <property type="match status" value="1"/>
</dbReference>
<name>A0ABV6MCK6_9ACTN</name>
<sequence>MTASAAVFDPAREMVLLAIHNVTKYWQFPGGHLEDQESAAEAAIREVHEETGVHATLWTSSRIEVPGGRWQPSPILTVEYPAPANPRWNEPEHVHVDLLYMGTADSLAHHRPAR</sequence>
<comment type="cofactor">
    <cofactor evidence="1">
        <name>Mg(2+)</name>
        <dbReference type="ChEBI" id="CHEBI:18420"/>
    </cofactor>
</comment>
<dbReference type="Proteomes" id="UP001589867">
    <property type="component" value="Unassembled WGS sequence"/>
</dbReference>
<protein>
    <submittedName>
        <fullName evidence="6">NUDIX domain-containing protein</fullName>
    </submittedName>
</protein>
<dbReference type="InterPro" id="IPR015797">
    <property type="entry name" value="NUDIX_hydrolase-like_dom_sf"/>
</dbReference>
<dbReference type="InterPro" id="IPR000086">
    <property type="entry name" value="NUDIX_hydrolase_dom"/>
</dbReference>
<comment type="similarity">
    <text evidence="2 4">Belongs to the Nudix hydrolase family.</text>
</comment>
<dbReference type="PROSITE" id="PS00893">
    <property type="entry name" value="NUDIX_BOX"/>
    <property type="match status" value="1"/>
</dbReference>
<dbReference type="PANTHER" id="PTHR43046">
    <property type="entry name" value="GDP-MANNOSE MANNOSYL HYDROLASE"/>
    <property type="match status" value="1"/>
</dbReference>
<dbReference type="InterPro" id="IPR020476">
    <property type="entry name" value="Nudix_hydrolase"/>
</dbReference>
<reference evidence="6 7" key="1">
    <citation type="submission" date="2024-09" db="EMBL/GenBank/DDBJ databases">
        <authorList>
            <person name="Sun Q."/>
            <person name="Mori K."/>
        </authorList>
    </citation>
    <scope>NUCLEOTIDE SEQUENCE [LARGE SCALE GENOMIC DNA]</scope>
    <source>
        <strain evidence="6 7">TBRC 3947</strain>
    </source>
</reference>
<evidence type="ECO:0000313" key="6">
    <source>
        <dbReference type="EMBL" id="MFC0532093.1"/>
    </source>
</evidence>
<gene>
    <name evidence="6" type="ORF">ACFFIA_31025</name>
</gene>
<dbReference type="EMBL" id="JBHLUH010000064">
    <property type="protein sequence ID" value="MFC0532093.1"/>
    <property type="molecule type" value="Genomic_DNA"/>
</dbReference>